<evidence type="ECO:0000259" key="2">
    <source>
        <dbReference type="Pfam" id="PF03703"/>
    </source>
</evidence>
<evidence type="ECO:0000313" key="4">
    <source>
        <dbReference type="Proteomes" id="UP000301475"/>
    </source>
</evidence>
<dbReference type="Proteomes" id="UP000301475">
    <property type="component" value="Chromosome"/>
</dbReference>
<sequence length="139" mass="15807">MERKLSKNAKKVWRTRCAMVCLLFAFISGGIYIFSPLIAFIVAGVDLLTFLIIYLIAVPLVYHVTTLVVRKDGITITKGILMRKRMNIMAKKIQYVELIQTPVQRLFKVYTVAFHTAGATAYVSQVDADLGRLFRAYKE</sequence>
<evidence type="ECO:0000256" key="1">
    <source>
        <dbReference type="SAM" id="Phobius"/>
    </source>
</evidence>
<dbReference type="PANTHER" id="PTHR34473:SF2">
    <property type="entry name" value="UPF0699 TRANSMEMBRANE PROTEIN YDBT"/>
    <property type="match status" value="1"/>
</dbReference>
<protein>
    <recommendedName>
        <fullName evidence="2">YdbS-like PH domain-containing protein</fullName>
    </recommendedName>
</protein>
<keyword evidence="1" id="KW-0812">Transmembrane</keyword>
<feature type="domain" description="YdbS-like PH" evidence="2">
    <location>
        <begin position="63"/>
        <end position="125"/>
    </location>
</feature>
<accession>A0A4P8XVP8</accession>
<keyword evidence="4" id="KW-1185">Reference proteome</keyword>
<dbReference type="PANTHER" id="PTHR34473">
    <property type="entry name" value="UPF0699 TRANSMEMBRANE PROTEIN YDBS"/>
    <property type="match status" value="1"/>
</dbReference>
<reference evidence="3 4" key="1">
    <citation type="submission" date="2019-04" db="EMBL/GenBank/DDBJ databases">
        <authorList>
            <person name="Embree M."/>
            <person name="Gaffney J.R."/>
        </authorList>
    </citation>
    <scope>NUCLEOTIDE SEQUENCE [LARGE SCALE GENOMIC DNA]</scope>
    <source>
        <strain evidence="3 4">JE7A12</strain>
    </source>
</reference>
<organism evidence="3 4">
    <name type="scientific">Ruminococcus bovis</name>
    <dbReference type="NCBI Taxonomy" id="2564099"/>
    <lineage>
        <taxon>Bacteria</taxon>
        <taxon>Bacillati</taxon>
        <taxon>Bacillota</taxon>
        <taxon>Clostridia</taxon>
        <taxon>Eubacteriales</taxon>
        <taxon>Oscillospiraceae</taxon>
        <taxon>Ruminococcus</taxon>
    </lineage>
</organism>
<dbReference type="EMBL" id="CP039381">
    <property type="protein sequence ID" value="QCT06762.1"/>
    <property type="molecule type" value="Genomic_DNA"/>
</dbReference>
<dbReference type="AlphaFoldDB" id="A0A4P8XVP8"/>
<dbReference type="Pfam" id="PF03703">
    <property type="entry name" value="bPH_2"/>
    <property type="match status" value="1"/>
</dbReference>
<gene>
    <name evidence="3" type="ORF">E5Z56_05030</name>
</gene>
<dbReference type="KEGG" id="ruj:E5Z56_05030"/>
<dbReference type="RefSeq" id="WP_138156822.1">
    <property type="nucleotide sequence ID" value="NZ_CP039381.1"/>
</dbReference>
<proteinExistence type="predicted"/>
<name>A0A4P8XVP8_9FIRM</name>
<keyword evidence="1" id="KW-0472">Membrane</keyword>
<dbReference type="InterPro" id="IPR005182">
    <property type="entry name" value="YdbS-like_PH"/>
</dbReference>
<evidence type="ECO:0000313" key="3">
    <source>
        <dbReference type="EMBL" id="QCT06762.1"/>
    </source>
</evidence>
<feature type="transmembrane region" description="Helical" evidence="1">
    <location>
        <begin position="20"/>
        <end position="42"/>
    </location>
</feature>
<keyword evidence="1" id="KW-1133">Transmembrane helix</keyword>
<feature type="transmembrane region" description="Helical" evidence="1">
    <location>
        <begin position="48"/>
        <end position="69"/>
    </location>
</feature>